<keyword evidence="5 7" id="KW-1133">Transmembrane helix</keyword>
<evidence type="ECO:0000256" key="7">
    <source>
        <dbReference type="RuleBase" id="RU368041"/>
    </source>
</evidence>
<evidence type="ECO:0000256" key="5">
    <source>
        <dbReference type="ARBA" id="ARBA00022989"/>
    </source>
</evidence>
<dbReference type="PANTHER" id="PTHR13084">
    <property type="entry name" value="T-CELL LYMPHOMA BREAKPOINT-ASSOCIATED TARGET 1-RELATED"/>
    <property type="match status" value="1"/>
</dbReference>
<evidence type="ECO:0000256" key="1">
    <source>
        <dbReference type="ARBA" id="ARBA00004651"/>
    </source>
</evidence>
<dbReference type="OrthoDB" id="10050321at2759"/>
<sequence length="196" mass="22204">MACSTLIPQFTLRASTLEKQVFDFFGHLWAPVIGNFLHIVVAVMAICGVCRLNSFLIITYATWNLLWLAWNTFVMCVYLEVGTLNRNQERHILTLDTDGASWWLDHGIGCQVINSNKTDAVSVSQERSSLPEARTIGCQMKYYYIEVIHAAIQCLLALFGLVASLICIYFIKKNHRDMTITSFNPHNAAYSLAFPF</sequence>
<dbReference type="Proteomes" id="UP000678393">
    <property type="component" value="Unassembled WGS sequence"/>
</dbReference>
<evidence type="ECO:0000256" key="3">
    <source>
        <dbReference type="ARBA" id="ARBA00022475"/>
    </source>
</evidence>
<gene>
    <name evidence="8" type="ORF">CUNI_LOCUS15399</name>
</gene>
<evidence type="ECO:0000313" key="8">
    <source>
        <dbReference type="EMBL" id="CAG5129841.1"/>
    </source>
</evidence>
<keyword evidence="3 7" id="KW-1003">Cell membrane</keyword>
<dbReference type="EMBL" id="CAJHNH020003699">
    <property type="protein sequence ID" value="CAG5129841.1"/>
    <property type="molecule type" value="Genomic_DNA"/>
</dbReference>
<keyword evidence="9" id="KW-1185">Reference proteome</keyword>
<keyword evidence="6 7" id="KW-0472">Membrane</keyword>
<feature type="transmembrane region" description="Helical" evidence="7">
    <location>
        <begin position="150"/>
        <end position="171"/>
    </location>
</feature>
<evidence type="ECO:0000256" key="4">
    <source>
        <dbReference type="ARBA" id="ARBA00022692"/>
    </source>
</evidence>
<keyword evidence="4 7" id="KW-0812">Transmembrane</keyword>
<evidence type="ECO:0000313" key="9">
    <source>
        <dbReference type="Proteomes" id="UP000678393"/>
    </source>
</evidence>
<feature type="transmembrane region" description="Helical" evidence="7">
    <location>
        <begin position="57"/>
        <end position="81"/>
    </location>
</feature>
<proteinExistence type="inferred from homology"/>
<organism evidence="8 9">
    <name type="scientific">Candidula unifasciata</name>
    <dbReference type="NCBI Taxonomy" id="100452"/>
    <lineage>
        <taxon>Eukaryota</taxon>
        <taxon>Metazoa</taxon>
        <taxon>Spiralia</taxon>
        <taxon>Lophotrochozoa</taxon>
        <taxon>Mollusca</taxon>
        <taxon>Gastropoda</taxon>
        <taxon>Heterobranchia</taxon>
        <taxon>Euthyneura</taxon>
        <taxon>Panpulmonata</taxon>
        <taxon>Eupulmonata</taxon>
        <taxon>Stylommatophora</taxon>
        <taxon>Helicina</taxon>
        <taxon>Helicoidea</taxon>
        <taxon>Geomitridae</taxon>
        <taxon>Candidula</taxon>
    </lineage>
</organism>
<comment type="caution">
    <text evidence="8">The sequence shown here is derived from an EMBL/GenBank/DDBJ whole genome shotgun (WGS) entry which is preliminary data.</text>
</comment>
<comment type="similarity">
    <text evidence="2 7">Belongs to the NKAIN family.</text>
</comment>
<name>A0A8S3ZTK7_9EUPU</name>
<accession>A0A8S3ZTK7</accession>
<dbReference type="Pfam" id="PF05640">
    <property type="entry name" value="NKAIN"/>
    <property type="match status" value="1"/>
</dbReference>
<dbReference type="InterPro" id="IPR008516">
    <property type="entry name" value="Na/K-Atpase_Interacting"/>
</dbReference>
<dbReference type="GO" id="GO:0005886">
    <property type="term" value="C:plasma membrane"/>
    <property type="evidence" value="ECO:0007669"/>
    <property type="project" value="UniProtKB-SubCell"/>
</dbReference>
<dbReference type="AlphaFoldDB" id="A0A8S3ZTK7"/>
<protein>
    <recommendedName>
        <fullName evidence="7">Sodium/potassium-transporting ATPase subunit beta-1-interacting protein</fullName>
        <shortName evidence="7">Na(+)/K(+)-transporting ATPase subunit beta-1-interacting protein</shortName>
    </recommendedName>
</protein>
<feature type="transmembrane region" description="Helical" evidence="7">
    <location>
        <begin position="28"/>
        <end position="50"/>
    </location>
</feature>
<dbReference type="PANTHER" id="PTHR13084:SF6">
    <property type="entry name" value="SODIUM_POTASSIUM-TRANSPORTING ATPASE SUBUNIT BETA-1-INTERACTING PROTEIN"/>
    <property type="match status" value="1"/>
</dbReference>
<comment type="subcellular location">
    <subcellularLocation>
        <location evidence="1 7">Cell membrane</location>
        <topology evidence="1 7">Multi-pass membrane protein</topology>
    </subcellularLocation>
</comment>
<feature type="non-terminal residue" evidence="8">
    <location>
        <position position="1"/>
    </location>
</feature>
<evidence type="ECO:0000256" key="6">
    <source>
        <dbReference type="ARBA" id="ARBA00023136"/>
    </source>
</evidence>
<reference evidence="8" key="1">
    <citation type="submission" date="2021-04" db="EMBL/GenBank/DDBJ databases">
        <authorList>
            <consortium name="Molecular Ecology Group"/>
        </authorList>
    </citation>
    <scope>NUCLEOTIDE SEQUENCE</scope>
</reference>
<dbReference type="GO" id="GO:0002028">
    <property type="term" value="P:regulation of sodium ion transport"/>
    <property type="evidence" value="ECO:0007669"/>
    <property type="project" value="UniProtKB-UniRule"/>
</dbReference>
<evidence type="ECO:0000256" key="2">
    <source>
        <dbReference type="ARBA" id="ARBA00006364"/>
    </source>
</evidence>